<dbReference type="Proteomes" id="UP000582213">
    <property type="component" value="Unassembled WGS sequence"/>
</dbReference>
<reference evidence="11 12" key="1">
    <citation type="submission" date="2019-10" db="EMBL/GenBank/DDBJ databases">
        <title>Genome Sequences from Six Type Strain Members of the Archaeal Family Sulfolobaceae: Acidianus ambivalens, Acidianus infernus, Metallosphaera prunae, Stygiolobus azoricus, Sulfolobus metallicus, and Sulfurisphaera ohwakuensis.</title>
        <authorList>
            <person name="Counts J.A."/>
            <person name="Kelly R.M."/>
        </authorList>
    </citation>
    <scope>NUCLEOTIDE SEQUENCE [LARGE SCALE GENOMIC DNA]</scope>
    <source>
        <strain evidence="11 12">TA-1</strain>
    </source>
</reference>
<evidence type="ECO:0000256" key="7">
    <source>
        <dbReference type="ARBA" id="ARBA00023145"/>
    </source>
</evidence>
<accession>A0A650CJI7</accession>
<dbReference type="RefSeq" id="WP_156015450.1">
    <property type="nucleotide sequence ID" value="NZ_CP045484.1"/>
</dbReference>
<dbReference type="SUPFAM" id="SSF52743">
    <property type="entry name" value="Subtilisin-like"/>
    <property type="match status" value="1"/>
</dbReference>
<dbReference type="PANTHER" id="PTHR14218:SF15">
    <property type="entry name" value="TRIPEPTIDYL-PEPTIDASE 1"/>
    <property type="match status" value="1"/>
</dbReference>
<dbReference type="Pfam" id="PF09286">
    <property type="entry name" value="Pro-kuma_activ"/>
    <property type="match status" value="1"/>
</dbReference>
<dbReference type="InterPro" id="IPR015366">
    <property type="entry name" value="S53_propep"/>
</dbReference>
<dbReference type="PIRSF" id="PIRSF032623">
    <property type="entry name" value="Peptidase_SSO2181_prd"/>
    <property type="match status" value="1"/>
</dbReference>
<evidence type="ECO:0000256" key="1">
    <source>
        <dbReference type="ARBA" id="ARBA00001913"/>
    </source>
</evidence>
<dbReference type="InterPro" id="IPR017001">
    <property type="entry name" value="Pept_S53_physarolisin-II_arc"/>
</dbReference>
<dbReference type="PROSITE" id="PS51695">
    <property type="entry name" value="SEDOLISIN"/>
    <property type="match status" value="1"/>
</dbReference>
<dbReference type="GeneID" id="42802170"/>
<dbReference type="PANTHER" id="PTHR14218">
    <property type="entry name" value="PROTEASE S8 TRIPEPTIDYL PEPTIDASE I CLN2"/>
    <property type="match status" value="1"/>
</dbReference>
<dbReference type="InterPro" id="IPR036852">
    <property type="entry name" value="Peptidase_S8/S53_dom_sf"/>
</dbReference>
<dbReference type="InterPro" id="IPR023828">
    <property type="entry name" value="Peptidase_S8_Ser-AS"/>
</dbReference>
<keyword evidence="8" id="KW-0812">Transmembrane</keyword>
<organism evidence="11 12">
    <name type="scientific">Sulfurisphaera ohwakuensis</name>
    <dbReference type="NCBI Taxonomy" id="69656"/>
    <lineage>
        <taxon>Archaea</taxon>
        <taxon>Thermoproteota</taxon>
        <taxon>Thermoprotei</taxon>
        <taxon>Sulfolobales</taxon>
        <taxon>Sulfolobaceae</taxon>
        <taxon>Sulfurisphaera</taxon>
    </lineage>
</organism>
<feature type="domain" description="Peptidase S53" evidence="9">
    <location>
        <begin position="205"/>
        <end position="570"/>
    </location>
</feature>
<dbReference type="CDD" id="cd04056">
    <property type="entry name" value="Peptidases_S53"/>
    <property type="match status" value="1"/>
</dbReference>
<keyword evidence="7" id="KW-0865">Zymogen</keyword>
<dbReference type="KEGG" id="soh:D1869_12955"/>
<evidence type="ECO:0000313" key="13">
    <source>
        <dbReference type="Proteomes" id="UP000582213"/>
    </source>
</evidence>
<evidence type="ECO:0000313" key="11">
    <source>
        <dbReference type="EMBL" id="QGR17990.1"/>
    </source>
</evidence>
<feature type="transmembrane region" description="Helical" evidence="8">
    <location>
        <begin position="1275"/>
        <end position="1295"/>
    </location>
</feature>
<dbReference type="SUPFAM" id="SSF54897">
    <property type="entry name" value="Protease propeptides/inhibitors"/>
    <property type="match status" value="1"/>
</dbReference>
<evidence type="ECO:0000313" key="12">
    <source>
        <dbReference type="Proteomes" id="UP000427373"/>
    </source>
</evidence>
<keyword evidence="6" id="KW-0106">Calcium</keyword>
<dbReference type="Proteomes" id="UP000427373">
    <property type="component" value="Chromosome"/>
</dbReference>
<dbReference type="InterPro" id="IPR050819">
    <property type="entry name" value="Tripeptidyl-peptidase_I"/>
</dbReference>
<dbReference type="EMBL" id="JACHFY010000008">
    <property type="protein sequence ID" value="MBB5253930.1"/>
    <property type="molecule type" value="Genomic_DNA"/>
</dbReference>
<keyword evidence="8" id="KW-0472">Membrane</keyword>
<reference evidence="10 13" key="2">
    <citation type="submission" date="2020-08" db="EMBL/GenBank/DDBJ databases">
        <title>Genomic Encyclopedia of Type Strains, Phase IV (KMG-IV): sequencing the most valuable type-strain genomes for metagenomic binning, comparative biology and taxonomic classification.</title>
        <authorList>
            <person name="Goeker M."/>
        </authorList>
    </citation>
    <scope>NUCLEOTIDE SEQUENCE [LARGE SCALE GENOMIC DNA]</scope>
    <source>
        <strain evidence="10 13">DSM 12421</strain>
    </source>
</reference>
<protein>
    <submittedName>
        <fullName evidence="11">Peptidase S53</fullName>
    </submittedName>
    <submittedName>
        <fullName evidence="10">Subtilase family serine protease</fullName>
    </submittedName>
</protein>
<dbReference type="SMART" id="SM00944">
    <property type="entry name" value="Pro-kuma_activ"/>
    <property type="match status" value="1"/>
</dbReference>
<dbReference type="PROSITE" id="PS00138">
    <property type="entry name" value="SUBTILASE_SER"/>
    <property type="match status" value="1"/>
</dbReference>
<evidence type="ECO:0000313" key="10">
    <source>
        <dbReference type="EMBL" id="MBB5253930.1"/>
    </source>
</evidence>
<comment type="cofactor">
    <cofactor evidence="1">
        <name>Ca(2+)</name>
        <dbReference type="ChEBI" id="CHEBI:29108"/>
    </cofactor>
</comment>
<dbReference type="GO" id="GO:0046872">
    <property type="term" value="F:metal ion binding"/>
    <property type="evidence" value="ECO:0007669"/>
    <property type="project" value="UniProtKB-KW"/>
</dbReference>
<proteinExistence type="predicted"/>
<name>A0A650CJI7_SULOH</name>
<dbReference type="CDD" id="cd11377">
    <property type="entry name" value="Pro-peptidase_S53"/>
    <property type="match status" value="1"/>
</dbReference>
<keyword evidence="4" id="KW-0378">Hydrolase</keyword>
<evidence type="ECO:0000256" key="8">
    <source>
        <dbReference type="SAM" id="Phobius"/>
    </source>
</evidence>
<keyword evidence="2 10" id="KW-0645">Protease</keyword>
<sequence length="1301" mass="142255">MKSVLSVPIAVIILFSILTIISPINSFSATYIGPQLKGVKIGSLPQNMEITVGFLIPPKNFNLLYLTAEEVANHQTKPISFKQVMKEFAQTQLENEVTNYLESHGFSISVQNPFVVIAEAPVSVVEETFHTTLDLYRYGNIVYYKPSTNPILPSFFAGVTINGLTNYTTYNYQLNLEVLGKVVNGKLIPNMTFPQVTTFQFAADMYSPQDIVGAYNITQGGNGTTVAIIDAYGDPTIYEDLQIFDQHFHLPPVNLTIIPLGPYHPVFGLFTGWDIETALDVETVHAIAPYAHIVLVVPSTPGLIPEAIDYIVSEDLANVTSMSFGIIENTIGDTGFYFVFDGVPMPNLPYWDYYFALGTVEGISFFAASGDEGAYGGTLTTYGGVSYPATSPFVTGVGGTSLYVNVTSGYLSAQNSSATYGFETGWSIFNLDFPFIGSDGGYSTYYPKPWYQYMINGTTRATPDVAADANPYTGLLIYVLGQEEVIGGTSLSTPIWAGLAADLISIIHKPLGLFNNILYWIYSNSTLYNQAFHQITFGFNGLYSAHSGYNLVTGLGTPDFYGLLKAVEDYFKQSRLAISVTATEPGVPYPWFMYNTTFEIIAKISYPNTTMVTSGSFSAYIYTTEGLLTKIPLTFNGTYWVGTYTISPGNPPNIWLVVVNGTSSGISGTGVYEITVGLSIDIISPLPFPFEITIPPNEPFEVVACIYYPNLTPVEYPSFTAYFIHDTKNIFNVTLLLTRIPGLYEGVYALITPEPEGVYLMYINDSYSSAYIYQTFGGINVETLVFTPIDDGFSSVSPGENITIFSFTFDQNGLGIFTSNVTAFIYNPQGKLITEIPLKLALDIVQFGDIIAFGYHEANYTIPLNATPGIYTIVTEAWYNSSIGVEELNYTDFIYVSPYVIHTQVKYEGNAIEGENIKVYANITYPNGTEVKYGEFQATLVPSELQFEQLILEFYTEIPLQYNSTLNEWVGVISVPSINSTNIYQGAPLYSLSGPWYLEVSGISPEGAITESINNFLTVLPYTDIGTKIITPINATSIGFAYQGGAIELTQIYSPSLTLMNGKYILNNVIVNTLIIKNSTVAIINSKLNTLQTYSSNVNVIDSEISNSKIGISSIASNITLASVTFSNVNYAINQTANTNVFLHGVNLNNVTALSAIPAPKIVSYPTNITSLTNNITLSISGEYLKVISVELDGKTIFYSVTSTTSGIEITIPFNSATMPSGNNIITLAISDGIEYNYTLVVYNSYPLIQVHSTINALNSSVINLKSSLSTTTDISIIGLVIAIIAVILFLLLLFRRGGKR</sequence>
<dbReference type="GO" id="GO:0008240">
    <property type="term" value="F:tripeptidyl-peptidase activity"/>
    <property type="evidence" value="ECO:0007669"/>
    <property type="project" value="TreeGrafter"/>
</dbReference>
<keyword evidence="12" id="KW-1185">Reference proteome</keyword>
<gene>
    <name evidence="11" type="ORF">D1869_12955</name>
    <name evidence="10" type="ORF">HNQ62_001701</name>
</gene>
<evidence type="ECO:0000256" key="6">
    <source>
        <dbReference type="ARBA" id="ARBA00022837"/>
    </source>
</evidence>
<dbReference type="GO" id="GO:0006508">
    <property type="term" value="P:proteolysis"/>
    <property type="evidence" value="ECO:0007669"/>
    <property type="project" value="UniProtKB-KW"/>
</dbReference>
<dbReference type="OrthoDB" id="56693at2157"/>
<keyword evidence="3" id="KW-0479">Metal-binding</keyword>
<dbReference type="Gene3D" id="3.40.50.200">
    <property type="entry name" value="Peptidase S8/S53 domain"/>
    <property type="match status" value="1"/>
</dbReference>
<evidence type="ECO:0000256" key="3">
    <source>
        <dbReference type="ARBA" id="ARBA00022723"/>
    </source>
</evidence>
<evidence type="ECO:0000256" key="5">
    <source>
        <dbReference type="ARBA" id="ARBA00022825"/>
    </source>
</evidence>
<dbReference type="EMBL" id="CP045484">
    <property type="protein sequence ID" value="QGR17990.1"/>
    <property type="molecule type" value="Genomic_DNA"/>
</dbReference>
<dbReference type="InterPro" id="IPR030400">
    <property type="entry name" value="Sedolisin_dom"/>
</dbReference>
<evidence type="ECO:0000256" key="2">
    <source>
        <dbReference type="ARBA" id="ARBA00022670"/>
    </source>
</evidence>
<keyword evidence="8" id="KW-1133">Transmembrane helix</keyword>
<evidence type="ECO:0000256" key="4">
    <source>
        <dbReference type="ARBA" id="ARBA00022801"/>
    </source>
</evidence>
<dbReference type="GO" id="GO:0004252">
    <property type="term" value="F:serine-type endopeptidase activity"/>
    <property type="evidence" value="ECO:0007669"/>
    <property type="project" value="InterPro"/>
</dbReference>
<keyword evidence="5" id="KW-0720">Serine protease</keyword>
<evidence type="ECO:0000259" key="9">
    <source>
        <dbReference type="PROSITE" id="PS51695"/>
    </source>
</evidence>